<sequence length="78" mass="8866">MGNSGAPLPMIVGIRSNREWGKVILIICLIPNARSPIPLTWGVEVVVKIFYNSYFLILYLESQIFNKSTIDMKKLLQL</sequence>
<protein>
    <submittedName>
        <fullName evidence="1">Uncharacterized protein</fullName>
    </submittedName>
</protein>
<organism evidence="1 2">
    <name type="scientific">Fischerella major NIES-592</name>
    <dbReference type="NCBI Taxonomy" id="210994"/>
    <lineage>
        <taxon>Bacteria</taxon>
        <taxon>Bacillati</taxon>
        <taxon>Cyanobacteriota</taxon>
        <taxon>Cyanophyceae</taxon>
        <taxon>Nostocales</taxon>
        <taxon>Hapalosiphonaceae</taxon>
        <taxon>Fischerella</taxon>
    </lineage>
</organism>
<keyword evidence="2" id="KW-1185">Reference proteome</keyword>
<evidence type="ECO:0000313" key="1">
    <source>
        <dbReference type="EMBL" id="OKH14744.1"/>
    </source>
</evidence>
<reference evidence="1 2" key="1">
    <citation type="submission" date="2016-11" db="EMBL/GenBank/DDBJ databases">
        <title>Draft Genome Sequences of Nine Cyanobacterial Strains from Diverse Habitats.</title>
        <authorList>
            <person name="Zhu T."/>
            <person name="Hou S."/>
            <person name="Lu X."/>
            <person name="Hess W.R."/>
        </authorList>
    </citation>
    <scope>NUCLEOTIDE SEQUENCE [LARGE SCALE GENOMIC DNA]</scope>
    <source>
        <strain evidence="1 2">NIES-592</strain>
    </source>
</reference>
<name>A0A1U7H192_9CYAN</name>
<evidence type="ECO:0000313" key="2">
    <source>
        <dbReference type="Proteomes" id="UP000186391"/>
    </source>
</evidence>
<gene>
    <name evidence="1" type="ORF">NIES592_07555</name>
</gene>
<dbReference type="EMBL" id="MRCA01000003">
    <property type="protein sequence ID" value="OKH14744.1"/>
    <property type="molecule type" value="Genomic_DNA"/>
</dbReference>
<accession>A0A1U7H192</accession>
<dbReference type="Proteomes" id="UP000186391">
    <property type="component" value="Unassembled WGS sequence"/>
</dbReference>
<comment type="caution">
    <text evidence="1">The sequence shown here is derived from an EMBL/GenBank/DDBJ whole genome shotgun (WGS) entry which is preliminary data.</text>
</comment>
<proteinExistence type="predicted"/>
<dbReference type="AlphaFoldDB" id="A0A1U7H192"/>